<dbReference type="AlphaFoldDB" id="A0AAV9SS89"/>
<name>A0AAV9SS89_9TELE</name>
<proteinExistence type="predicted"/>
<protein>
    <submittedName>
        <fullName evidence="1">Uncharacterized protein</fullName>
    </submittedName>
</protein>
<reference evidence="1 2" key="1">
    <citation type="submission" date="2021-06" db="EMBL/GenBank/DDBJ databases">
        <authorList>
            <person name="Palmer J.M."/>
        </authorList>
    </citation>
    <scope>NUCLEOTIDE SEQUENCE [LARGE SCALE GENOMIC DNA]</scope>
    <source>
        <strain evidence="1 2">MEX-2019</strain>
        <tissue evidence="1">Muscle</tissue>
    </source>
</reference>
<dbReference type="Proteomes" id="UP001311232">
    <property type="component" value="Unassembled WGS sequence"/>
</dbReference>
<accession>A0AAV9SS89</accession>
<gene>
    <name evidence="1" type="ORF">CRENBAI_000018</name>
</gene>
<evidence type="ECO:0000313" key="1">
    <source>
        <dbReference type="EMBL" id="KAK5624200.1"/>
    </source>
</evidence>
<dbReference type="EMBL" id="JAHHUM010000001">
    <property type="protein sequence ID" value="KAK5624200.1"/>
    <property type="molecule type" value="Genomic_DNA"/>
</dbReference>
<organism evidence="1 2">
    <name type="scientific">Crenichthys baileyi</name>
    <name type="common">White River springfish</name>
    <dbReference type="NCBI Taxonomy" id="28760"/>
    <lineage>
        <taxon>Eukaryota</taxon>
        <taxon>Metazoa</taxon>
        <taxon>Chordata</taxon>
        <taxon>Craniata</taxon>
        <taxon>Vertebrata</taxon>
        <taxon>Euteleostomi</taxon>
        <taxon>Actinopterygii</taxon>
        <taxon>Neopterygii</taxon>
        <taxon>Teleostei</taxon>
        <taxon>Neoteleostei</taxon>
        <taxon>Acanthomorphata</taxon>
        <taxon>Ovalentaria</taxon>
        <taxon>Atherinomorphae</taxon>
        <taxon>Cyprinodontiformes</taxon>
        <taxon>Goodeidae</taxon>
        <taxon>Crenichthys</taxon>
    </lineage>
</organism>
<evidence type="ECO:0000313" key="2">
    <source>
        <dbReference type="Proteomes" id="UP001311232"/>
    </source>
</evidence>
<comment type="caution">
    <text evidence="1">The sequence shown here is derived from an EMBL/GenBank/DDBJ whole genome shotgun (WGS) entry which is preliminary data.</text>
</comment>
<sequence>MAVVCQAVVCLAWSQAVVWHVVVMVCVRLEFPLQQAVDLAWTAQQQCSGDLTWAAKQQRSGDLAWAALQQQQQLPGDLAWAALQQQLPGVLAWAALQEQQLPGVLARKVDGSKTALHAVS</sequence>
<keyword evidence="2" id="KW-1185">Reference proteome</keyword>